<sequence length="196" mass="21333">MITMELIDVLRRRRMVRDFAELPLGDDQLAALADAGVRAPSAGYAQGVSLLTLTGGRVSRFWAATAGDHASVWLTGMRRAPALIMVWTSEDSYRRRYAEPDKGRDPGADWPVPWWWVDAGAVIENILLRAVDLGLGAGLFGLPAGAEQAVRAEFGVPADQQAVAAIAIGHRAAGERPRGSATRRDRRPDAVHVDRW</sequence>
<evidence type="ECO:0000256" key="6">
    <source>
        <dbReference type="SAM" id="MobiDB-lite"/>
    </source>
</evidence>
<reference evidence="8 9" key="1">
    <citation type="submission" date="2020-07" db="EMBL/GenBank/DDBJ databases">
        <title>Sequencing the genomes of 1000 actinobacteria strains.</title>
        <authorList>
            <person name="Klenk H.-P."/>
        </authorList>
    </citation>
    <scope>NUCLEOTIDE SEQUENCE [LARGE SCALE GENOMIC DNA]</scope>
    <source>
        <strain evidence="8 9">DSM 103164</strain>
    </source>
</reference>
<keyword evidence="3" id="KW-0285">Flavoprotein</keyword>
<feature type="domain" description="Nitroreductase" evidence="7">
    <location>
        <begin position="10"/>
        <end position="54"/>
    </location>
</feature>
<organism evidence="8 9">
    <name type="scientific">Naumannella cuiyingiana</name>
    <dbReference type="NCBI Taxonomy" id="1347891"/>
    <lineage>
        <taxon>Bacteria</taxon>
        <taxon>Bacillati</taxon>
        <taxon>Actinomycetota</taxon>
        <taxon>Actinomycetes</taxon>
        <taxon>Propionibacteriales</taxon>
        <taxon>Propionibacteriaceae</taxon>
        <taxon>Naumannella</taxon>
    </lineage>
</organism>
<evidence type="ECO:0000313" key="8">
    <source>
        <dbReference type="EMBL" id="NYI71759.1"/>
    </source>
</evidence>
<accession>A0A7Z0DA35</accession>
<dbReference type="InterPro" id="IPR000415">
    <property type="entry name" value="Nitroreductase-like"/>
</dbReference>
<feature type="domain" description="Nitroreductase" evidence="7">
    <location>
        <begin position="71"/>
        <end position="170"/>
    </location>
</feature>
<dbReference type="CDD" id="cd02062">
    <property type="entry name" value="Nitro_FMN_reductase"/>
    <property type="match status" value="1"/>
</dbReference>
<evidence type="ECO:0000256" key="3">
    <source>
        <dbReference type="ARBA" id="ARBA00022630"/>
    </source>
</evidence>
<gene>
    <name evidence="8" type="ORF">GGQ54_002319</name>
</gene>
<dbReference type="EMBL" id="JACBZS010000001">
    <property type="protein sequence ID" value="NYI71759.1"/>
    <property type="molecule type" value="Genomic_DNA"/>
</dbReference>
<comment type="similarity">
    <text evidence="2">Belongs to the nitroreductase family.</text>
</comment>
<evidence type="ECO:0000256" key="2">
    <source>
        <dbReference type="ARBA" id="ARBA00007118"/>
    </source>
</evidence>
<evidence type="ECO:0000259" key="7">
    <source>
        <dbReference type="Pfam" id="PF00881"/>
    </source>
</evidence>
<keyword evidence="4" id="KW-0288">FMN</keyword>
<name>A0A7Z0DA35_9ACTN</name>
<protein>
    <submittedName>
        <fullName evidence="8">Nitroreductase</fullName>
    </submittedName>
</protein>
<evidence type="ECO:0000256" key="5">
    <source>
        <dbReference type="ARBA" id="ARBA00023002"/>
    </source>
</evidence>
<feature type="region of interest" description="Disordered" evidence="6">
    <location>
        <begin position="174"/>
        <end position="196"/>
    </location>
</feature>
<dbReference type="GO" id="GO:0016491">
    <property type="term" value="F:oxidoreductase activity"/>
    <property type="evidence" value="ECO:0007669"/>
    <property type="project" value="UniProtKB-KW"/>
</dbReference>
<dbReference type="Proteomes" id="UP000527616">
    <property type="component" value="Unassembled WGS sequence"/>
</dbReference>
<dbReference type="AlphaFoldDB" id="A0A7Z0DA35"/>
<evidence type="ECO:0000256" key="1">
    <source>
        <dbReference type="ARBA" id="ARBA00001917"/>
    </source>
</evidence>
<evidence type="ECO:0000256" key="4">
    <source>
        <dbReference type="ARBA" id="ARBA00022643"/>
    </source>
</evidence>
<dbReference type="InterPro" id="IPR029479">
    <property type="entry name" value="Nitroreductase"/>
</dbReference>
<keyword evidence="9" id="KW-1185">Reference proteome</keyword>
<dbReference type="PANTHER" id="PTHR43673">
    <property type="entry name" value="NAD(P)H NITROREDUCTASE YDGI-RELATED"/>
    <property type="match status" value="1"/>
</dbReference>
<dbReference type="Pfam" id="PF00881">
    <property type="entry name" value="Nitroreductase"/>
    <property type="match status" value="2"/>
</dbReference>
<dbReference type="PANTHER" id="PTHR43673:SF2">
    <property type="entry name" value="NITROREDUCTASE"/>
    <property type="match status" value="1"/>
</dbReference>
<comment type="cofactor">
    <cofactor evidence="1">
        <name>FMN</name>
        <dbReference type="ChEBI" id="CHEBI:58210"/>
    </cofactor>
</comment>
<dbReference type="Gene3D" id="3.40.109.10">
    <property type="entry name" value="NADH Oxidase"/>
    <property type="match status" value="1"/>
</dbReference>
<dbReference type="SUPFAM" id="SSF55469">
    <property type="entry name" value="FMN-dependent nitroreductase-like"/>
    <property type="match status" value="1"/>
</dbReference>
<evidence type="ECO:0000313" key="9">
    <source>
        <dbReference type="Proteomes" id="UP000527616"/>
    </source>
</evidence>
<comment type="caution">
    <text evidence="8">The sequence shown here is derived from an EMBL/GenBank/DDBJ whole genome shotgun (WGS) entry which is preliminary data.</text>
</comment>
<keyword evidence="5" id="KW-0560">Oxidoreductase</keyword>
<proteinExistence type="inferred from homology"/>